<protein>
    <submittedName>
        <fullName evidence="7">Uncharacterized protein</fullName>
    </submittedName>
</protein>
<keyword evidence="8" id="KW-1185">Reference proteome</keyword>
<accession>A0A9P9E602</accession>
<keyword evidence="3 6" id="KW-1133">Transmembrane helix</keyword>
<organism evidence="7 8">
    <name type="scientific">Dactylonectria macrodidyma</name>
    <dbReference type="NCBI Taxonomy" id="307937"/>
    <lineage>
        <taxon>Eukaryota</taxon>
        <taxon>Fungi</taxon>
        <taxon>Dikarya</taxon>
        <taxon>Ascomycota</taxon>
        <taxon>Pezizomycotina</taxon>
        <taxon>Sordariomycetes</taxon>
        <taxon>Hypocreomycetidae</taxon>
        <taxon>Hypocreales</taxon>
        <taxon>Nectriaceae</taxon>
        <taxon>Dactylonectria</taxon>
    </lineage>
</organism>
<dbReference type="Proteomes" id="UP000738349">
    <property type="component" value="Unassembled WGS sequence"/>
</dbReference>
<dbReference type="AlphaFoldDB" id="A0A9P9E602"/>
<evidence type="ECO:0000256" key="2">
    <source>
        <dbReference type="ARBA" id="ARBA00022692"/>
    </source>
</evidence>
<feature type="compositionally biased region" description="Low complexity" evidence="5">
    <location>
        <begin position="89"/>
        <end position="104"/>
    </location>
</feature>
<proteinExistence type="predicted"/>
<dbReference type="InterPro" id="IPR051694">
    <property type="entry name" value="Immunoregulatory_rcpt-like"/>
</dbReference>
<keyword evidence="4 6" id="KW-0472">Membrane</keyword>
<reference evidence="7" key="1">
    <citation type="journal article" date="2021" name="Nat. Commun.">
        <title>Genetic determinants of endophytism in the Arabidopsis root mycobiome.</title>
        <authorList>
            <person name="Mesny F."/>
            <person name="Miyauchi S."/>
            <person name="Thiergart T."/>
            <person name="Pickel B."/>
            <person name="Atanasova L."/>
            <person name="Karlsson M."/>
            <person name="Huettel B."/>
            <person name="Barry K.W."/>
            <person name="Haridas S."/>
            <person name="Chen C."/>
            <person name="Bauer D."/>
            <person name="Andreopoulos W."/>
            <person name="Pangilinan J."/>
            <person name="LaButti K."/>
            <person name="Riley R."/>
            <person name="Lipzen A."/>
            <person name="Clum A."/>
            <person name="Drula E."/>
            <person name="Henrissat B."/>
            <person name="Kohler A."/>
            <person name="Grigoriev I.V."/>
            <person name="Martin F.M."/>
            <person name="Hacquard S."/>
        </authorList>
    </citation>
    <scope>NUCLEOTIDE SEQUENCE</scope>
    <source>
        <strain evidence="7">MPI-CAGE-AT-0147</strain>
    </source>
</reference>
<dbReference type="GO" id="GO:0016020">
    <property type="term" value="C:membrane"/>
    <property type="evidence" value="ECO:0007669"/>
    <property type="project" value="UniProtKB-SubCell"/>
</dbReference>
<feature type="region of interest" description="Disordered" evidence="5">
    <location>
        <begin position="85"/>
        <end position="110"/>
    </location>
</feature>
<feature type="transmembrane region" description="Helical" evidence="6">
    <location>
        <begin position="115"/>
        <end position="137"/>
    </location>
</feature>
<evidence type="ECO:0000256" key="1">
    <source>
        <dbReference type="ARBA" id="ARBA00004167"/>
    </source>
</evidence>
<feature type="compositionally biased region" description="Low complexity" evidence="5">
    <location>
        <begin position="61"/>
        <end position="79"/>
    </location>
</feature>
<comment type="subcellular location">
    <subcellularLocation>
        <location evidence="1">Membrane</location>
        <topology evidence="1">Single-pass membrane protein</topology>
    </subcellularLocation>
</comment>
<evidence type="ECO:0000313" key="7">
    <source>
        <dbReference type="EMBL" id="KAH7131279.1"/>
    </source>
</evidence>
<comment type="caution">
    <text evidence="7">The sequence shown here is derived from an EMBL/GenBank/DDBJ whole genome shotgun (WGS) entry which is preliminary data.</text>
</comment>
<dbReference type="OrthoDB" id="4850471at2759"/>
<dbReference type="EMBL" id="JAGMUV010000017">
    <property type="protein sequence ID" value="KAH7131279.1"/>
    <property type="molecule type" value="Genomic_DNA"/>
</dbReference>
<sequence length="227" mass="23778">MSNRLCFPSYSTDATLPFCLTYAFPGGIRGFQCAESPGLQKVYFTYSGQTDRVFSTTVLGGEEETTTTSTTSADDVTSTIGTTDNMIKTSETGSTTTTQTEAGSNEGGGGSNTGAIVGGVVGGLAVLSMLILGVLFLRRRSHNHEVAAPPPVDRGSLAMQQAEGPPPMPYSPGTTAAVSPTTMTYSKHLSQASFPLQSDMRTPVEMQADGMVGQGNTPPQWDPHVTH</sequence>
<dbReference type="GO" id="GO:0071944">
    <property type="term" value="C:cell periphery"/>
    <property type="evidence" value="ECO:0007669"/>
    <property type="project" value="UniProtKB-ARBA"/>
</dbReference>
<evidence type="ECO:0000256" key="5">
    <source>
        <dbReference type="SAM" id="MobiDB-lite"/>
    </source>
</evidence>
<keyword evidence="2 6" id="KW-0812">Transmembrane</keyword>
<dbReference type="PANTHER" id="PTHR15549">
    <property type="entry name" value="PAIRED IMMUNOGLOBULIN-LIKE TYPE 2 RECEPTOR"/>
    <property type="match status" value="1"/>
</dbReference>
<evidence type="ECO:0000313" key="8">
    <source>
        <dbReference type="Proteomes" id="UP000738349"/>
    </source>
</evidence>
<gene>
    <name evidence="7" type="ORF">EDB81DRAFT_906383</name>
</gene>
<name>A0A9P9E602_9HYPO</name>
<evidence type="ECO:0000256" key="6">
    <source>
        <dbReference type="SAM" id="Phobius"/>
    </source>
</evidence>
<evidence type="ECO:0000256" key="3">
    <source>
        <dbReference type="ARBA" id="ARBA00022989"/>
    </source>
</evidence>
<feature type="region of interest" description="Disordered" evidence="5">
    <location>
        <begin position="61"/>
        <end position="80"/>
    </location>
</feature>
<evidence type="ECO:0000256" key="4">
    <source>
        <dbReference type="ARBA" id="ARBA00023136"/>
    </source>
</evidence>